<reference evidence="12" key="1">
    <citation type="submission" date="2017-02" db="EMBL/GenBank/DDBJ databases">
        <authorList>
            <person name="Daims H."/>
        </authorList>
    </citation>
    <scope>NUCLEOTIDE SEQUENCE [LARGE SCALE GENOMIC DNA]</scope>
</reference>
<dbReference type="InterPro" id="IPR018087">
    <property type="entry name" value="Glyco_hydro_5_CS"/>
</dbReference>
<dbReference type="RefSeq" id="WP_087144779.1">
    <property type="nucleotide sequence ID" value="NZ_FUKI01000147.1"/>
</dbReference>
<dbReference type="PANTHER" id="PTHR35923:SF2">
    <property type="entry name" value="ENDOGLUCANASE"/>
    <property type="match status" value="1"/>
</dbReference>
<dbReference type="PROSITE" id="PS00659">
    <property type="entry name" value="GLYCOSYL_HYDROL_F5"/>
    <property type="match status" value="1"/>
</dbReference>
<proteinExistence type="predicted"/>
<dbReference type="SMART" id="SM00637">
    <property type="entry name" value="CBD_II"/>
    <property type="match status" value="2"/>
</dbReference>
<gene>
    <name evidence="11" type="ORF">CRENPOLYSF1_690023</name>
</gene>
<dbReference type="PANTHER" id="PTHR35923">
    <property type="entry name" value="MAJOR EXTRACELLULAR ENDOGLUCANASE"/>
    <property type="match status" value="1"/>
</dbReference>
<dbReference type="GO" id="GO:0008810">
    <property type="term" value="F:cellulase activity"/>
    <property type="evidence" value="ECO:0007669"/>
    <property type="project" value="UniProtKB-EC"/>
</dbReference>
<keyword evidence="7" id="KW-0624">Polysaccharide degradation</keyword>
<keyword evidence="4" id="KW-0136">Cellulose degradation</keyword>
<dbReference type="Gene3D" id="2.60.40.290">
    <property type="match status" value="2"/>
</dbReference>
<evidence type="ECO:0000256" key="6">
    <source>
        <dbReference type="ARBA" id="ARBA00023295"/>
    </source>
</evidence>
<dbReference type="OrthoDB" id="1153097at2"/>
<keyword evidence="9" id="KW-0732">Signal</keyword>
<keyword evidence="12" id="KW-1185">Reference proteome</keyword>
<feature type="chain" id="PRO_5012074171" description="cellulase" evidence="9">
    <location>
        <begin position="23"/>
        <end position="661"/>
    </location>
</feature>
<keyword evidence="6 11" id="KW-0326">Glycosidase</keyword>
<dbReference type="GO" id="GO:0030247">
    <property type="term" value="F:polysaccharide binding"/>
    <property type="evidence" value="ECO:0007669"/>
    <property type="project" value="UniProtKB-UniRule"/>
</dbReference>
<name>A0A1R4HGQ6_9GAMM</name>
<organism evidence="11 12">
    <name type="scientific">Crenothrix polyspora</name>
    <dbReference type="NCBI Taxonomy" id="360316"/>
    <lineage>
        <taxon>Bacteria</taxon>
        <taxon>Pseudomonadati</taxon>
        <taxon>Pseudomonadota</taxon>
        <taxon>Gammaproteobacteria</taxon>
        <taxon>Methylococcales</taxon>
        <taxon>Crenotrichaceae</taxon>
        <taxon>Crenothrix</taxon>
    </lineage>
</organism>
<dbReference type="Proteomes" id="UP000195667">
    <property type="component" value="Unassembled WGS sequence"/>
</dbReference>
<feature type="region of interest" description="Disordered" evidence="8">
    <location>
        <begin position="396"/>
        <end position="420"/>
    </location>
</feature>
<evidence type="ECO:0000256" key="4">
    <source>
        <dbReference type="ARBA" id="ARBA00023001"/>
    </source>
</evidence>
<feature type="domain" description="CBM2" evidence="10">
    <location>
        <begin position="449"/>
        <end position="548"/>
    </location>
</feature>
<dbReference type="EC" id="3.2.1.4" evidence="2"/>
<evidence type="ECO:0000256" key="1">
    <source>
        <dbReference type="ARBA" id="ARBA00000966"/>
    </source>
</evidence>
<feature type="domain" description="CBM2" evidence="10">
    <location>
        <begin position="574"/>
        <end position="661"/>
    </location>
</feature>
<keyword evidence="5" id="KW-0119">Carbohydrate metabolism</keyword>
<evidence type="ECO:0000256" key="9">
    <source>
        <dbReference type="SAM" id="SignalP"/>
    </source>
</evidence>
<evidence type="ECO:0000313" key="12">
    <source>
        <dbReference type="Proteomes" id="UP000195667"/>
    </source>
</evidence>
<evidence type="ECO:0000256" key="2">
    <source>
        <dbReference type="ARBA" id="ARBA00012601"/>
    </source>
</evidence>
<evidence type="ECO:0000259" key="10">
    <source>
        <dbReference type="PROSITE" id="PS51173"/>
    </source>
</evidence>
<dbReference type="SUPFAM" id="SSF51445">
    <property type="entry name" value="(Trans)glycosidases"/>
    <property type="match status" value="1"/>
</dbReference>
<evidence type="ECO:0000313" key="11">
    <source>
        <dbReference type="EMBL" id="SJM95404.1"/>
    </source>
</evidence>
<dbReference type="InterPro" id="IPR012291">
    <property type="entry name" value="CBM2_carb-bd_dom_sf"/>
</dbReference>
<dbReference type="InterPro" id="IPR017853">
    <property type="entry name" value="GH"/>
</dbReference>
<feature type="signal peptide" evidence="9">
    <location>
        <begin position="1"/>
        <end position="22"/>
    </location>
</feature>
<dbReference type="InterPro" id="IPR001547">
    <property type="entry name" value="Glyco_hydro_5"/>
</dbReference>
<evidence type="ECO:0000256" key="3">
    <source>
        <dbReference type="ARBA" id="ARBA00022801"/>
    </source>
</evidence>
<dbReference type="InterPro" id="IPR001919">
    <property type="entry name" value="CBD2"/>
</dbReference>
<evidence type="ECO:0000256" key="7">
    <source>
        <dbReference type="ARBA" id="ARBA00023326"/>
    </source>
</evidence>
<sequence>MKTWLRNVLLAGLVINGNTAQAYSTDNGAIYDGSGQSVQLRGVNWFGFEVQDHVAHGLWSRNWKDMILQMKSLGFNAVRIPVCPATLHGASVTGIDYAQNPDLANKNSLQILDLVLTEFDRQGMYILLDHHRPDCNAISELWYTGSYSTQNWIDDLVLMANRYKLLPHMIGIDLKNEPHGAATWGTGNVATDWNTAAESAAAAINKAAPDLLLFVEGIENNPSCSGSINHWWGGNLEALNCTPLAIPSNRLVLAPHVYGPDVYNQPYFSDPNFPNNMPAIWEAHIGQFMNKGYTIAIGETGGRYGHGGSAKDKVFQDALVNYLINKKIAHLFYWSWNPNSGDTGGILQDDWRSIWQDKVDLLTRLWNGTGTLEPAACSDGLDNDKDGLADFPADKGCTSATDRDETDPLPPPSAACADGLDNDSDGLIDYPKDSGCTSATDNDEYNAPLPPTKTQLPATVSITADWVTGYCADVNVTNNTVNKVEWTTLFKVPGIIKSFWSGIYTKTGDDVKASGLDWNKILNPGAYASVGFCADRPVVTPKNACEDGKDNDADGLIDYPKDPGCSSATDNDETNSASGSVTATLNTTSDWGTGYCANVDVKNTGATTVQWQISLTIQGKVSNVWNAIYTQSGNTLTAKGVSWNSSVSANGTVQFGFCANR</sequence>
<evidence type="ECO:0000256" key="8">
    <source>
        <dbReference type="SAM" id="MobiDB-lite"/>
    </source>
</evidence>
<dbReference type="InterPro" id="IPR008965">
    <property type="entry name" value="CBM2/CBM3_carb-bd_dom_sf"/>
</dbReference>
<comment type="catalytic activity">
    <reaction evidence="1">
        <text>Endohydrolysis of (1-&gt;4)-beta-D-glucosidic linkages in cellulose, lichenin and cereal beta-D-glucans.</text>
        <dbReference type="EC" id="3.2.1.4"/>
    </reaction>
</comment>
<dbReference type="AlphaFoldDB" id="A0A1R4HGQ6"/>
<dbReference type="Gene3D" id="3.20.20.80">
    <property type="entry name" value="Glycosidases"/>
    <property type="match status" value="1"/>
</dbReference>
<keyword evidence="3 11" id="KW-0378">Hydrolase</keyword>
<dbReference type="GO" id="GO:0030245">
    <property type="term" value="P:cellulose catabolic process"/>
    <property type="evidence" value="ECO:0007669"/>
    <property type="project" value="UniProtKB-KW"/>
</dbReference>
<accession>A0A1R4HGQ6</accession>
<dbReference type="Pfam" id="PF00150">
    <property type="entry name" value="Cellulase"/>
    <property type="match status" value="1"/>
</dbReference>
<evidence type="ECO:0000256" key="5">
    <source>
        <dbReference type="ARBA" id="ARBA00023277"/>
    </source>
</evidence>
<dbReference type="Pfam" id="PF00553">
    <property type="entry name" value="CBM_2"/>
    <property type="match status" value="2"/>
</dbReference>
<dbReference type="EMBL" id="FUKI01000147">
    <property type="protein sequence ID" value="SJM95404.1"/>
    <property type="molecule type" value="Genomic_DNA"/>
</dbReference>
<dbReference type="PROSITE" id="PS51173">
    <property type="entry name" value="CBM2"/>
    <property type="match status" value="2"/>
</dbReference>
<dbReference type="SUPFAM" id="SSF49384">
    <property type="entry name" value="Carbohydrate-binding domain"/>
    <property type="match status" value="2"/>
</dbReference>
<protein>
    <recommendedName>
        <fullName evidence="2">cellulase</fullName>
        <ecNumber evidence="2">3.2.1.4</ecNumber>
    </recommendedName>
</protein>